<dbReference type="InterPro" id="IPR051604">
    <property type="entry name" value="Ergot_Alk_Oxidoreductase"/>
</dbReference>
<gene>
    <name evidence="1" type="ORF">BCR44DRAFT_1433857</name>
</gene>
<dbReference type="Proteomes" id="UP000193411">
    <property type="component" value="Unassembled WGS sequence"/>
</dbReference>
<dbReference type="PANTHER" id="PTHR43162">
    <property type="match status" value="1"/>
</dbReference>
<dbReference type="SUPFAM" id="SSF51735">
    <property type="entry name" value="NAD(P)-binding Rossmann-fold domains"/>
    <property type="match status" value="1"/>
</dbReference>
<comment type="caution">
    <text evidence="1">The sequence shown here is derived from an EMBL/GenBank/DDBJ whole genome shotgun (WGS) entry which is preliminary data.</text>
</comment>
<dbReference type="OrthoDB" id="10254221at2759"/>
<protein>
    <recommendedName>
        <fullName evidence="3">NmrA-like domain-containing protein</fullName>
    </recommendedName>
</protein>
<sequence length="384" mass="42770">MSTTPPPPQTKHTVLVVHADTYTGHYIARHLVMDPTLHVRITARRRESVEELERLGCELHILRDFPPNPHDLDAVYAKVQSVVLVPPMVRDLDKIVQAHMDACKRTGEPSPRSTLTQFDTKAMAITNATGETNDGVGHLVFMSAIRADRGYPTTDLWTALDKAETRVRGFTRLGGSPASTILRIGYVQQNLVTLAELIRARAVLPLPIGHEAKVAPVNLKDIASAVRSVVHGGRRAGEAEGKTFKLTGPQALTGERMATLASGQLGFEIVFVDIKDKDMRQILGTVAGSTEEEVDAMMATFKDVRDGYHDTVSEDLEYLLPRPPQSLARFFRENVNQFRPEMLKQWQQQQKAMPITPLVGDPLLKVMLSRRRNSMQRWGPHQAL</sequence>
<proteinExistence type="predicted"/>
<dbReference type="EMBL" id="MCFL01000021">
    <property type="protein sequence ID" value="ORZ35613.1"/>
    <property type="molecule type" value="Genomic_DNA"/>
</dbReference>
<dbReference type="AlphaFoldDB" id="A0A1Y2HPJ5"/>
<organism evidence="1 2">
    <name type="scientific">Catenaria anguillulae PL171</name>
    <dbReference type="NCBI Taxonomy" id="765915"/>
    <lineage>
        <taxon>Eukaryota</taxon>
        <taxon>Fungi</taxon>
        <taxon>Fungi incertae sedis</taxon>
        <taxon>Blastocladiomycota</taxon>
        <taxon>Blastocladiomycetes</taxon>
        <taxon>Blastocladiales</taxon>
        <taxon>Catenariaceae</taxon>
        <taxon>Catenaria</taxon>
    </lineage>
</organism>
<dbReference type="STRING" id="765915.A0A1Y2HPJ5"/>
<dbReference type="Gene3D" id="3.40.50.720">
    <property type="entry name" value="NAD(P)-binding Rossmann-like Domain"/>
    <property type="match status" value="1"/>
</dbReference>
<name>A0A1Y2HPJ5_9FUNG</name>
<dbReference type="PANTHER" id="PTHR43162:SF1">
    <property type="entry name" value="PRESTALK A DIFFERENTIATION PROTEIN A"/>
    <property type="match status" value="1"/>
</dbReference>
<reference evidence="1 2" key="1">
    <citation type="submission" date="2016-07" db="EMBL/GenBank/DDBJ databases">
        <title>Pervasive Adenine N6-methylation of Active Genes in Fungi.</title>
        <authorList>
            <consortium name="DOE Joint Genome Institute"/>
            <person name="Mondo S.J."/>
            <person name="Dannebaum R.O."/>
            <person name="Kuo R.C."/>
            <person name="Labutti K."/>
            <person name="Haridas S."/>
            <person name="Kuo A."/>
            <person name="Salamov A."/>
            <person name="Ahrendt S.R."/>
            <person name="Lipzen A."/>
            <person name="Sullivan W."/>
            <person name="Andreopoulos W.B."/>
            <person name="Clum A."/>
            <person name="Lindquist E."/>
            <person name="Daum C."/>
            <person name="Ramamoorthy G.K."/>
            <person name="Gryganskyi A."/>
            <person name="Culley D."/>
            <person name="Magnuson J.K."/>
            <person name="James T.Y."/>
            <person name="O'Malley M.A."/>
            <person name="Stajich J.E."/>
            <person name="Spatafora J.W."/>
            <person name="Visel A."/>
            <person name="Grigoriev I.V."/>
        </authorList>
    </citation>
    <scope>NUCLEOTIDE SEQUENCE [LARGE SCALE GENOMIC DNA]</scope>
    <source>
        <strain evidence="1 2">PL171</strain>
    </source>
</reference>
<evidence type="ECO:0000313" key="2">
    <source>
        <dbReference type="Proteomes" id="UP000193411"/>
    </source>
</evidence>
<evidence type="ECO:0008006" key="3">
    <source>
        <dbReference type="Google" id="ProtNLM"/>
    </source>
</evidence>
<dbReference type="InterPro" id="IPR036291">
    <property type="entry name" value="NAD(P)-bd_dom_sf"/>
</dbReference>
<evidence type="ECO:0000313" key="1">
    <source>
        <dbReference type="EMBL" id="ORZ35613.1"/>
    </source>
</evidence>
<accession>A0A1Y2HPJ5</accession>
<keyword evidence="2" id="KW-1185">Reference proteome</keyword>